<dbReference type="GO" id="GO:0005856">
    <property type="term" value="C:cytoskeleton"/>
    <property type="evidence" value="ECO:0007669"/>
    <property type="project" value="TreeGrafter"/>
</dbReference>
<dbReference type="InterPro" id="IPR029047">
    <property type="entry name" value="HSP70_peptide-bd_sf"/>
</dbReference>
<dbReference type="GO" id="GO:0008017">
    <property type="term" value="F:microtubule binding"/>
    <property type="evidence" value="ECO:0007669"/>
    <property type="project" value="InterPro"/>
</dbReference>
<organism evidence="4">
    <name type="scientific">Chlamydomonas leiostraca</name>
    <dbReference type="NCBI Taxonomy" id="1034604"/>
    <lineage>
        <taxon>Eukaryota</taxon>
        <taxon>Viridiplantae</taxon>
        <taxon>Chlorophyta</taxon>
        <taxon>core chlorophytes</taxon>
        <taxon>Chlorophyceae</taxon>
        <taxon>CS clade</taxon>
        <taxon>Chlamydomonadales</taxon>
        <taxon>Chlamydomonadaceae</taxon>
        <taxon>Chlamydomonas</taxon>
    </lineage>
</organism>
<evidence type="ECO:0000256" key="1">
    <source>
        <dbReference type="ARBA" id="ARBA00008738"/>
    </source>
</evidence>
<dbReference type="SUPFAM" id="SSF100920">
    <property type="entry name" value="Heat shock protein 70kD (HSP70), peptide-binding domain"/>
    <property type="match status" value="1"/>
</dbReference>
<keyword evidence="2" id="KW-0547">Nucleotide-binding</keyword>
<dbReference type="InterPro" id="IPR013126">
    <property type="entry name" value="Hsp_70_fam"/>
</dbReference>
<evidence type="ECO:0000313" key="4">
    <source>
        <dbReference type="EMBL" id="CAD8695764.1"/>
    </source>
</evidence>
<dbReference type="EMBL" id="HBFB01035510">
    <property type="protein sequence ID" value="CAD8695764.1"/>
    <property type="molecule type" value="Transcribed_RNA"/>
</dbReference>
<dbReference type="Gene3D" id="2.60.34.10">
    <property type="entry name" value="Substrate Binding Domain Of DNAk, Chain A, domain 1"/>
    <property type="match status" value="1"/>
</dbReference>
<comment type="similarity">
    <text evidence="1">Belongs to the FAM154 family.</text>
</comment>
<evidence type="ECO:0000256" key="3">
    <source>
        <dbReference type="ARBA" id="ARBA00022840"/>
    </source>
</evidence>
<dbReference type="Pfam" id="PF00012">
    <property type="entry name" value="HSP70"/>
    <property type="match status" value="1"/>
</dbReference>
<dbReference type="PANTHER" id="PTHR31516:SF17">
    <property type="entry name" value="STABILIZER OF AXONEMAL MICROTUBULES 2"/>
    <property type="match status" value="1"/>
</dbReference>
<sequence>MDTQPEWNPEYARQHYEGREMQVWGQNAVGFDGMTTHRQDFVQHPLEGRPHYGPPAHAGNTLPFDGTSTYASEFPAHPMPARDARPPAQYQPSDAPFDGTTTYKTNYIPHPMERAAPRGGPHGERVSLPFDGQTSYRNDFTAHPLPERQVAAGGPYQPAHVPFDAASTYKGDYVQHPYEPRPQGMTSANARPSLPFDGTTTYSDYFKPFPVQPHVAGAARPGNYQLNGARFEGMSETMDKYRAWAVDPSNRHGHGPPPMRPSLPFDGTTTHREMFKGWQLPPKRPALGVQMVGDVAYVLIPANAAVPAVGRQVFTTVHDNQTEMSVLVLEGDFTQASRCSVLGQFDFQGLPPGPKGMAKLEVTFHVDQNGVLNVAACDLNSQRQEQWLREGYLVAHSNPNP</sequence>
<dbReference type="GO" id="GO:0140662">
    <property type="term" value="F:ATP-dependent protein folding chaperone"/>
    <property type="evidence" value="ECO:0007669"/>
    <property type="project" value="InterPro"/>
</dbReference>
<dbReference type="AlphaFoldDB" id="A0A7S0X0T8"/>
<dbReference type="PANTHER" id="PTHR31516">
    <property type="entry name" value="STABILIZER OF AXONEMAL MICROTUBULES 2"/>
    <property type="match status" value="1"/>
</dbReference>
<proteinExistence type="inferred from homology"/>
<dbReference type="InterPro" id="IPR033336">
    <property type="entry name" value="SAXO1/2"/>
</dbReference>
<reference evidence="4" key="1">
    <citation type="submission" date="2021-01" db="EMBL/GenBank/DDBJ databases">
        <authorList>
            <person name="Corre E."/>
            <person name="Pelletier E."/>
            <person name="Niang G."/>
            <person name="Scheremetjew M."/>
            <person name="Finn R."/>
            <person name="Kale V."/>
            <person name="Holt S."/>
            <person name="Cochrane G."/>
            <person name="Meng A."/>
            <person name="Brown T."/>
            <person name="Cohen L."/>
        </authorList>
    </citation>
    <scope>NUCLEOTIDE SEQUENCE</scope>
    <source>
        <strain evidence="4">SAG 11-49</strain>
    </source>
</reference>
<evidence type="ECO:0000256" key="2">
    <source>
        <dbReference type="ARBA" id="ARBA00022741"/>
    </source>
</evidence>
<dbReference type="GO" id="GO:0005524">
    <property type="term" value="F:ATP binding"/>
    <property type="evidence" value="ECO:0007669"/>
    <property type="project" value="UniProtKB-KW"/>
</dbReference>
<accession>A0A7S0X0T8</accession>
<protein>
    <submittedName>
        <fullName evidence="4">Uncharacterized protein</fullName>
    </submittedName>
</protein>
<keyword evidence="3" id="KW-0067">ATP-binding</keyword>
<name>A0A7S0X0T8_9CHLO</name>
<gene>
    <name evidence="4" type="ORF">CLEI1391_LOCUS19950</name>
</gene>